<dbReference type="SMART" id="SM00382">
    <property type="entry name" value="AAA"/>
    <property type="match status" value="1"/>
</dbReference>
<dbReference type="GO" id="GO:0043190">
    <property type="term" value="C:ATP-binding cassette (ABC) transporter complex"/>
    <property type="evidence" value="ECO:0007669"/>
    <property type="project" value="InterPro"/>
</dbReference>
<dbReference type="OrthoDB" id="9790614at2"/>
<dbReference type="InterPro" id="IPR050093">
    <property type="entry name" value="ABC_SmlMolc_Importer"/>
</dbReference>
<dbReference type="GO" id="GO:0005524">
    <property type="term" value="F:ATP binding"/>
    <property type="evidence" value="ECO:0007669"/>
    <property type="project" value="UniProtKB-KW"/>
</dbReference>
<dbReference type="InterPro" id="IPR008995">
    <property type="entry name" value="Mo/tungstate-bd_C_term_dom"/>
</dbReference>
<dbReference type="InterPro" id="IPR003593">
    <property type="entry name" value="AAA+_ATPase"/>
</dbReference>
<dbReference type="PANTHER" id="PTHR42781:SF4">
    <property type="entry name" value="SPERMIDINE_PUTRESCINE IMPORT ATP-BINDING PROTEIN POTA"/>
    <property type="match status" value="1"/>
</dbReference>
<dbReference type="Gene3D" id="2.40.50.100">
    <property type="match status" value="1"/>
</dbReference>
<dbReference type="InterPro" id="IPR013611">
    <property type="entry name" value="Transp-assoc_OB_typ2"/>
</dbReference>
<dbReference type="InterPro" id="IPR003439">
    <property type="entry name" value="ABC_transporter-like_ATP-bd"/>
</dbReference>
<keyword evidence="2" id="KW-0547">Nucleotide-binding</keyword>
<evidence type="ECO:0000256" key="1">
    <source>
        <dbReference type="ARBA" id="ARBA00022448"/>
    </source>
</evidence>
<dbReference type="PROSITE" id="PS00211">
    <property type="entry name" value="ABC_TRANSPORTER_1"/>
    <property type="match status" value="1"/>
</dbReference>
<dbReference type="PROSITE" id="PS50893">
    <property type="entry name" value="ABC_TRANSPORTER_2"/>
    <property type="match status" value="1"/>
</dbReference>
<evidence type="ECO:0000256" key="2">
    <source>
        <dbReference type="ARBA" id="ARBA00022741"/>
    </source>
</evidence>
<sequence length="344" mass="37539">MSTLPLTLEPLTLENVTRRFSPHLPPVIDRLNLSLQPGELLTLLGPSGCGKTTALRLIAGLDTPDEGRIHVAGREVTQPFIPPEKRGVGLVFQDYALFPHLNVLQNVLFGLKHLPRAQRLPRARETLALVGLTVFEGRAPHQLSGGQQQRVALARALAPRPALLLLDEPFSNLDAQLRHATRQDVRHILRQSGTAAILVTHDQEEALAFSDRVALMRSGTIEQIGPPTHVYGQPETAFVASFLGRSNLISGTAQGQQAHTLLGHLPLHEPASGPVMLSVRPEQLMFTLHGTPATVKAREFGGRDTLYHLQIGEQELLMFTSDPQVHREGASVNISVQGAARIVR</sequence>
<evidence type="ECO:0000259" key="4">
    <source>
        <dbReference type="PROSITE" id="PS50893"/>
    </source>
</evidence>
<keyword evidence="6" id="KW-1185">Reference proteome</keyword>
<dbReference type="RefSeq" id="WP_119762787.1">
    <property type="nucleotide sequence ID" value="NZ_QYUJ01000014.1"/>
</dbReference>
<name>A0A418V5Z2_9DEIO</name>
<dbReference type="SUPFAM" id="SSF50331">
    <property type="entry name" value="MOP-like"/>
    <property type="match status" value="1"/>
</dbReference>
<dbReference type="InterPro" id="IPR017871">
    <property type="entry name" value="ABC_transporter-like_CS"/>
</dbReference>
<comment type="caution">
    <text evidence="5">The sequence shown here is derived from an EMBL/GenBank/DDBJ whole genome shotgun (WGS) entry which is preliminary data.</text>
</comment>
<reference evidence="5 6" key="1">
    <citation type="submission" date="2018-09" db="EMBL/GenBank/DDBJ databases">
        <authorList>
            <person name="Zhu H."/>
        </authorList>
    </citation>
    <scope>NUCLEOTIDE SEQUENCE [LARGE SCALE GENOMIC DNA]</scope>
    <source>
        <strain evidence="5 6">K2S05-167</strain>
    </source>
</reference>
<feature type="domain" description="ABC transporter" evidence="4">
    <location>
        <begin position="11"/>
        <end position="243"/>
    </location>
</feature>
<dbReference type="AlphaFoldDB" id="A0A418V5Z2"/>
<proteinExistence type="predicted"/>
<dbReference type="InterPro" id="IPR027417">
    <property type="entry name" value="P-loop_NTPase"/>
</dbReference>
<dbReference type="Gene3D" id="3.40.50.300">
    <property type="entry name" value="P-loop containing nucleotide triphosphate hydrolases"/>
    <property type="match status" value="1"/>
</dbReference>
<organism evidence="5 6">
    <name type="scientific">Deinococcus cavernae</name>
    <dbReference type="NCBI Taxonomy" id="2320857"/>
    <lineage>
        <taxon>Bacteria</taxon>
        <taxon>Thermotogati</taxon>
        <taxon>Deinococcota</taxon>
        <taxon>Deinococci</taxon>
        <taxon>Deinococcales</taxon>
        <taxon>Deinococcaceae</taxon>
        <taxon>Deinococcus</taxon>
    </lineage>
</organism>
<dbReference type="Proteomes" id="UP000286287">
    <property type="component" value="Unassembled WGS sequence"/>
</dbReference>
<dbReference type="GO" id="GO:0015697">
    <property type="term" value="P:quaternary ammonium group transport"/>
    <property type="evidence" value="ECO:0007669"/>
    <property type="project" value="UniProtKB-ARBA"/>
</dbReference>
<evidence type="ECO:0000313" key="5">
    <source>
        <dbReference type="EMBL" id="RJF71524.1"/>
    </source>
</evidence>
<keyword evidence="3 5" id="KW-0067">ATP-binding</keyword>
<accession>A0A418V5Z2</accession>
<evidence type="ECO:0000256" key="3">
    <source>
        <dbReference type="ARBA" id="ARBA00022840"/>
    </source>
</evidence>
<dbReference type="GO" id="GO:0022857">
    <property type="term" value="F:transmembrane transporter activity"/>
    <property type="evidence" value="ECO:0007669"/>
    <property type="project" value="InterPro"/>
</dbReference>
<dbReference type="SUPFAM" id="SSF52540">
    <property type="entry name" value="P-loop containing nucleoside triphosphate hydrolases"/>
    <property type="match status" value="1"/>
</dbReference>
<dbReference type="GO" id="GO:0016887">
    <property type="term" value="F:ATP hydrolysis activity"/>
    <property type="evidence" value="ECO:0007669"/>
    <property type="project" value="InterPro"/>
</dbReference>
<evidence type="ECO:0000313" key="6">
    <source>
        <dbReference type="Proteomes" id="UP000286287"/>
    </source>
</evidence>
<dbReference type="EMBL" id="QYUJ01000014">
    <property type="protein sequence ID" value="RJF71524.1"/>
    <property type="molecule type" value="Genomic_DNA"/>
</dbReference>
<protein>
    <submittedName>
        <fullName evidence="5">ABC transporter ATP-binding protein</fullName>
    </submittedName>
</protein>
<dbReference type="FunFam" id="3.40.50.300:FF:000425">
    <property type="entry name" value="Probable ABC transporter, ATP-binding subunit"/>
    <property type="match status" value="1"/>
</dbReference>
<dbReference type="Pfam" id="PF08402">
    <property type="entry name" value="TOBE_2"/>
    <property type="match status" value="1"/>
</dbReference>
<keyword evidence="1" id="KW-0813">Transport</keyword>
<dbReference type="PANTHER" id="PTHR42781">
    <property type="entry name" value="SPERMIDINE/PUTRESCINE IMPORT ATP-BINDING PROTEIN POTA"/>
    <property type="match status" value="1"/>
</dbReference>
<gene>
    <name evidence="5" type="ORF">D3875_08030</name>
</gene>
<dbReference type="Pfam" id="PF00005">
    <property type="entry name" value="ABC_tran"/>
    <property type="match status" value="1"/>
</dbReference>